<keyword evidence="1" id="KW-0106">Calcium</keyword>
<dbReference type="InterPro" id="IPR018247">
    <property type="entry name" value="EF_Hand_1_Ca_BS"/>
</dbReference>
<evidence type="ECO:0000259" key="3">
    <source>
        <dbReference type="PROSITE" id="PS50222"/>
    </source>
</evidence>
<name>A0AAN9APP0_9CAEN</name>
<keyword evidence="5" id="KW-1185">Reference proteome</keyword>
<keyword evidence="2" id="KW-0732">Signal</keyword>
<evidence type="ECO:0000256" key="1">
    <source>
        <dbReference type="ARBA" id="ARBA00022837"/>
    </source>
</evidence>
<reference evidence="4 5" key="1">
    <citation type="submission" date="2024-02" db="EMBL/GenBank/DDBJ databases">
        <title>Chromosome-scale genome assembly of the rough periwinkle Littorina saxatilis.</title>
        <authorList>
            <person name="De Jode A."/>
            <person name="Faria R."/>
            <person name="Formenti G."/>
            <person name="Sims Y."/>
            <person name="Smith T.P."/>
            <person name="Tracey A."/>
            <person name="Wood J.M.D."/>
            <person name="Zagrodzka Z.B."/>
            <person name="Johannesson K."/>
            <person name="Butlin R.K."/>
            <person name="Leder E.H."/>
        </authorList>
    </citation>
    <scope>NUCLEOTIDE SEQUENCE [LARGE SCALE GENOMIC DNA]</scope>
    <source>
        <strain evidence="4">Snail1</strain>
        <tissue evidence="4">Muscle</tissue>
    </source>
</reference>
<dbReference type="EMBL" id="JBAMIC010000024">
    <property type="protein sequence ID" value="KAK7090818.1"/>
    <property type="molecule type" value="Genomic_DNA"/>
</dbReference>
<dbReference type="Proteomes" id="UP001374579">
    <property type="component" value="Unassembled WGS sequence"/>
</dbReference>
<dbReference type="AlphaFoldDB" id="A0AAN9APP0"/>
<feature type="chain" id="PRO_5042889541" description="EF-hand domain-containing protein" evidence="2">
    <location>
        <begin position="23"/>
        <end position="205"/>
    </location>
</feature>
<feature type="domain" description="EF-hand" evidence="3">
    <location>
        <begin position="136"/>
        <end position="171"/>
    </location>
</feature>
<dbReference type="Gene3D" id="1.10.238.10">
    <property type="entry name" value="EF-hand"/>
    <property type="match status" value="1"/>
</dbReference>
<dbReference type="PROSITE" id="PS50222">
    <property type="entry name" value="EF_HAND_2"/>
    <property type="match status" value="1"/>
</dbReference>
<dbReference type="GO" id="GO:0005509">
    <property type="term" value="F:calcium ion binding"/>
    <property type="evidence" value="ECO:0007669"/>
    <property type="project" value="InterPro"/>
</dbReference>
<gene>
    <name evidence="4" type="ORF">V1264_010569</name>
</gene>
<organism evidence="4 5">
    <name type="scientific">Littorina saxatilis</name>
    <dbReference type="NCBI Taxonomy" id="31220"/>
    <lineage>
        <taxon>Eukaryota</taxon>
        <taxon>Metazoa</taxon>
        <taxon>Spiralia</taxon>
        <taxon>Lophotrochozoa</taxon>
        <taxon>Mollusca</taxon>
        <taxon>Gastropoda</taxon>
        <taxon>Caenogastropoda</taxon>
        <taxon>Littorinimorpha</taxon>
        <taxon>Littorinoidea</taxon>
        <taxon>Littorinidae</taxon>
        <taxon>Littorina</taxon>
    </lineage>
</organism>
<dbReference type="InterPro" id="IPR002048">
    <property type="entry name" value="EF_hand_dom"/>
</dbReference>
<accession>A0AAN9APP0</accession>
<evidence type="ECO:0000256" key="2">
    <source>
        <dbReference type="SAM" id="SignalP"/>
    </source>
</evidence>
<protein>
    <recommendedName>
        <fullName evidence="3">EF-hand domain-containing protein</fullName>
    </recommendedName>
</protein>
<dbReference type="SUPFAM" id="SSF47473">
    <property type="entry name" value="EF-hand"/>
    <property type="match status" value="1"/>
</dbReference>
<dbReference type="InterPro" id="IPR011992">
    <property type="entry name" value="EF-hand-dom_pair"/>
</dbReference>
<feature type="signal peptide" evidence="2">
    <location>
        <begin position="1"/>
        <end position="22"/>
    </location>
</feature>
<dbReference type="PROSITE" id="PS00018">
    <property type="entry name" value="EF_HAND_1"/>
    <property type="match status" value="2"/>
</dbReference>
<evidence type="ECO:0000313" key="5">
    <source>
        <dbReference type="Proteomes" id="UP001374579"/>
    </source>
</evidence>
<comment type="caution">
    <text evidence="4">The sequence shown here is derived from an EMBL/GenBank/DDBJ whole genome shotgun (WGS) entry which is preliminary data.</text>
</comment>
<proteinExistence type="predicted"/>
<evidence type="ECO:0000313" key="4">
    <source>
        <dbReference type="EMBL" id="KAK7090818.1"/>
    </source>
</evidence>
<sequence>MQVMCQVLVALVCALGVSPVLAVPYGGNKALGRLELEPYEHGAMLHRTRRQAFPGAGMPCLTVTFLTEMKGRFSDRIDPNDDGKATFKEVKSYLSNFNPAVSDAQVSGFITRRDLNGNGRIEFIPEYILDIATPDMTPEAAAEWFSLEDGDADGYVTRRELMRIAQHLGMTPQQADASVSSYYMSVDTDDDDRLSFDEYKVLYGQ</sequence>